<dbReference type="GO" id="GO:0005741">
    <property type="term" value="C:mitochondrial outer membrane"/>
    <property type="evidence" value="ECO:0007669"/>
    <property type="project" value="UniProtKB-SubCell"/>
</dbReference>
<feature type="domain" description="FAD-binding FR-type" evidence="11">
    <location>
        <begin position="73"/>
        <end position="183"/>
    </location>
</feature>
<dbReference type="PANTHER" id="PTHR19370">
    <property type="entry name" value="NADH-CYTOCHROME B5 REDUCTASE"/>
    <property type="match status" value="1"/>
</dbReference>
<feature type="binding site" evidence="9">
    <location>
        <position position="144"/>
    </location>
    <ligand>
        <name>FAD</name>
        <dbReference type="ChEBI" id="CHEBI:57692"/>
    </ligand>
</feature>
<evidence type="ECO:0000256" key="3">
    <source>
        <dbReference type="ARBA" id="ARBA00006105"/>
    </source>
</evidence>
<feature type="binding site" evidence="9">
    <location>
        <position position="129"/>
    </location>
    <ligand>
        <name>FAD</name>
        <dbReference type="ChEBI" id="CHEBI:57692"/>
    </ligand>
</feature>
<feature type="binding site" evidence="9">
    <location>
        <position position="128"/>
    </location>
    <ligand>
        <name>FAD</name>
        <dbReference type="ChEBI" id="CHEBI:57692"/>
    </ligand>
</feature>
<evidence type="ECO:0000256" key="7">
    <source>
        <dbReference type="ARBA" id="ARBA00023027"/>
    </source>
</evidence>
<comment type="cofactor">
    <cofactor evidence="1 9 10">
        <name>FAD</name>
        <dbReference type="ChEBI" id="CHEBI:57692"/>
    </cofactor>
</comment>
<dbReference type="InterPro" id="IPR001433">
    <property type="entry name" value="OxRdtase_FAD/NAD-bd"/>
</dbReference>
<dbReference type="AlphaFoldDB" id="A0A086SZ43"/>
<dbReference type="EMBL" id="JPKY01000096">
    <property type="protein sequence ID" value="KFH42375.1"/>
    <property type="molecule type" value="Genomic_DNA"/>
</dbReference>
<dbReference type="Gene3D" id="3.40.50.80">
    <property type="entry name" value="Nucleotide-binding domain of ferredoxin-NADP reductase (FNR) module"/>
    <property type="match status" value="1"/>
</dbReference>
<evidence type="ECO:0000256" key="1">
    <source>
        <dbReference type="ARBA" id="ARBA00001974"/>
    </source>
</evidence>
<dbReference type="InterPro" id="IPR017938">
    <property type="entry name" value="Riboflavin_synthase-like_b-brl"/>
</dbReference>
<dbReference type="GO" id="GO:0006696">
    <property type="term" value="P:ergosterol biosynthetic process"/>
    <property type="evidence" value="ECO:0007669"/>
    <property type="project" value="TreeGrafter"/>
</dbReference>
<dbReference type="PRINTS" id="PR00371">
    <property type="entry name" value="FPNCR"/>
</dbReference>
<reference evidence="13" key="1">
    <citation type="journal article" date="2014" name="Genome Announc.">
        <title>Genome sequence and annotation of Acremonium chrysogenum, producer of the beta-lactam antibiotic cephalosporin C.</title>
        <authorList>
            <person name="Terfehr D."/>
            <person name="Dahlmann T.A."/>
            <person name="Specht T."/>
            <person name="Zadra I."/>
            <person name="Kuernsteiner H."/>
            <person name="Kueck U."/>
        </authorList>
    </citation>
    <scope>NUCLEOTIDE SEQUENCE [LARGE SCALE GENOMIC DNA]</scope>
    <source>
        <strain evidence="13">ATCC 11550 / CBS 779.69 / DSM 880 / IAM 14645 / JCM 23072 / IMI 49137</strain>
    </source>
</reference>
<dbReference type="SUPFAM" id="SSF63380">
    <property type="entry name" value="Riboflavin synthase domain-like"/>
    <property type="match status" value="1"/>
</dbReference>
<evidence type="ECO:0000313" key="13">
    <source>
        <dbReference type="Proteomes" id="UP000029964"/>
    </source>
</evidence>
<evidence type="ECO:0000313" key="12">
    <source>
        <dbReference type="EMBL" id="KFH42375.1"/>
    </source>
</evidence>
<dbReference type="GO" id="GO:0090524">
    <property type="term" value="F:cytochrome-b5 reductase activity, acting on NADH"/>
    <property type="evidence" value="ECO:0007669"/>
    <property type="project" value="UniProtKB-EC"/>
</dbReference>
<evidence type="ECO:0000256" key="9">
    <source>
        <dbReference type="PIRSR" id="PIRSR601834-1"/>
    </source>
</evidence>
<keyword evidence="4 9" id="KW-0285">Flavoprotein</keyword>
<dbReference type="Proteomes" id="UP000029964">
    <property type="component" value="Unassembled WGS sequence"/>
</dbReference>
<dbReference type="HOGENOM" id="CLU_003827_9_1_1"/>
<proteinExistence type="inferred from homology"/>
<comment type="subcellular location">
    <subcellularLocation>
        <location evidence="2">Mitochondrion outer membrane</location>
        <topology evidence="2">Single-pass membrane protein</topology>
    </subcellularLocation>
</comment>
<keyword evidence="5 9" id="KW-0274">FAD</keyword>
<comment type="caution">
    <text evidence="12">The sequence shown here is derived from an EMBL/GenBank/DDBJ whole genome shotgun (WGS) entry which is preliminary data.</text>
</comment>
<dbReference type="SUPFAM" id="SSF52343">
    <property type="entry name" value="Ferredoxin reductase-like, C-terminal NADP-linked domain"/>
    <property type="match status" value="1"/>
</dbReference>
<name>A0A086SZ43_HAPC1</name>
<dbReference type="PANTHER" id="PTHR19370:SF101">
    <property type="entry name" value="NADH-CYTOCHROME B5 REDUCTASE"/>
    <property type="match status" value="1"/>
</dbReference>
<dbReference type="Pfam" id="PF00175">
    <property type="entry name" value="NAD_binding_1"/>
    <property type="match status" value="1"/>
</dbReference>
<sequence length="341" mass="36655">MRYSNLSRLAPRSYTVTATAAALALGIYTGSLVIMNQRRPLALADAGTTTTTTSSSTSAATAKQVVFGGGLGFPFVSLPLESAEMVTHDTKRLRFRLPSPDAVSGLPLTSAVLTMSWPKGSWTPVVRPYTPVSSSDEPGHMDFIIKHYPSGKQSTHIHSLHPGQTLTFLAMPIKGPRWKPSSSTSTSPSPEHVTLIAGGAGITPIYQLAKGILRDTSDTGTAMTLVFGVNTDKDVLLRDELRDLERQHPSRFRAVYAVSELSRAQAEEGEGTSDPQFRSGRISRELLEEVVPKPDRAGRVFICGPPAMETALVGGGRWGSGGGRPGILEQLGYQKSQIHRF</sequence>
<evidence type="ECO:0000256" key="2">
    <source>
        <dbReference type="ARBA" id="ARBA00004572"/>
    </source>
</evidence>
<dbReference type="InterPro" id="IPR001834">
    <property type="entry name" value="CBR-like"/>
</dbReference>
<dbReference type="STRING" id="857340.A0A086SZ43"/>
<organism evidence="12 13">
    <name type="scientific">Hapsidospora chrysogenum (strain ATCC 11550 / CBS 779.69 / DSM 880 / IAM 14645 / JCM 23072 / IMI 49137)</name>
    <name type="common">Acremonium chrysogenum</name>
    <dbReference type="NCBI Taxonomy" id="857340"/>
    <lineage>
        <taxon>Eukaryota</taxon>
        <taxon>Fungi</taxon>
        <taxon>Dikarya</taxon>
        <taxon>Ascomycota</taxon>
        <taxon>Pezizomycotina</taxon>
        <taxon>Sordariomycetes</taxon>
        <taxon>Hypocreomycetidae</taxon>
        <taxon>Hypocreales</taxon>
        <taxon>Bionectriaceae</taxon>
        <taxon>Hapsidospora</taxon>
    </lineage>
</organism>
<dbReference type="InterPro" id="IPR039261">
    <property type="entry name" value="FNR_nucleotide-bd"/>
</dbReference>
<feature type="binding site" evidence="9">
    <location>
        <position position="203"/>
    </location>
    <ligand>
        <name>FAD</name>
        <dbReference type="ChEBI" id="CHEBI:57692"/>
    </ligand>
</feature>
<protein>
    <recommendedName>
        <fullName evidence="10">NADH-cytochrome b5 reductase</fullName>
        <ecNumber evidence="10">1.6.2.2</ecNumber>
    </recommendedName>
</protein>
<dbReference type="Pfam" id="PF00970">
    <property type="entry name" value="FAD_binding_6"/>
    <property type="match status" value="1"/>
</dbReference>
<feature type="binding site" evidence="9">
    <location>
        <position position="154"/>
    </location>
    <ligand>
        <name>FAD</name>
        <dbReference type="ChEBI" id="CHEBI:57692"/>
    </ligand>
</feature>
<accession>A0A086SZ43</accession>
<keyword evidence="6 10" id="KW-0560">Oxidoreductase</keyword>
<evidence type="ECO:0000256" key="4">
    <source>
        <dbReference type="ARBA" id="ARBA00022630"/>
    </source>
</evidence>
<dbReference type="InterPro" id="IPR001709">
    <property type="entry name" value="Flavoprot_Pyr_Nucl_cyt_Rdtase"/>
</dbReference>
<dbReference type="Gene3D" id="2.40.30.10">
    <property type="entry name" value="Translation factors"/>
    <property type="match status" value="1"/>
</dbReference>
<evidence type="ECO:0000256" key="8">
    <source>
        <dbReference type="ARBA" id="ARBA00023136"/>
    </source>
</evidence>
<dbReference type="CDD" id="cd06183">
    <property type="entry name" value="cyt_b5_reduct_like"/>
    <property type="match status" value="1"/>
</dbReference>
<evidence type="ECO:0000256" key="6">
    <source>
        <dbReference type="ARBA" id="ARBA00023002"/>
    </source>
</evidence>
<evidence type="ECO:0000256" key="5">
    <source>
        <dbReference type="ARBA" id="ARBA00022827"/>
    </source>
</evidence>
<feature type="binding site" evidence="9">
    <location>
        <position position="146"/>
    </location>
    <ligand>
        <name>FAD</name>
        <dbReference type="ChEBI" id="CHEBI:57692"/>
    </ligand>
</feature>
<dbReference type="InterPro" id="IPR008333">
    <property type="entry name" value="Cbr1-like_FAD-bd_dom"/>
</dbReference>
<dbReference type="EC" id="1.6.2.2" evidence="10"/>
<gene>
    <name evidence="12" type="ORF">ACRE_068930</name>
</gene>
<keyword evidence="7 10" id="KW-0520">NAD</keyword>
<feature type="binding site" evidence="9">
    <location>
        <position position="152"/>
    </location>
    <ligand>
        <name>FAD</name>
        <dbReference type="ChEBI" id="CHEBI:57692"/>
    </ligand>
</feature>
<evidence type="ECO:0000259" key="11">
    <source>
        <dbReference type="PROSITE" id="PS51384"/>
    </source>
</evidence>
<keyword evidence="13" id="KW-1185">Reference proteome</keyword>
<dbReference type="PRINTS" id="PR00406">
    <property type="entry name" value="CYTB5RDTASE"/>
</dbReference>
<dbReference type="InterPro" id="IPR017927">
    <property type="entry name" value="FAD-bd_FR_type"/>
</dbReference>
<dbReference type="PROSITE" id="PS51384">
    <property type="entry name" value="FAD_FR"/>
    <property type="match status" value="1"/>
</dbReference>
<comment type="similarity">
    <text evidence="3 10">Belongs to the flavoprotein pyridine nucleotide cytochrome reductase family.</text>
</comment>
<dbReference type="OrthoDB" id="432685at2759"/>
<keyword evidence="8" id="KW-0472">Membrane</keyword>
<evidence type="ECO:0000256" key="10">
    <source>
        <dbReference type="RuleBase" id="RU361226"/>
    </source>
</evidence>
<comment type="catalytic activity">
    <reaction evidence="10">
        <text>2 Fe(III)-[cytochrome b5] + NADH = 2 Fe(II)-[cytochrome b5] + NAD(+) + H(+)</text>
        <dbReference type="Rhea" id="RHEA:46680"/>
        <dbReference type="Rhea" id="RHEA-COMP:10438"/>
        <dbReference type="Rhea" id="RHEA-COMP:10439"/>
        <dbReference type="ChEBI" id="CHEBI:15378"/>
        <dbReference type="ChEBI" id="CHEBI:29033"/>
        <dbReference type="ChEBI" id="CHEBI:29034"/>
        <dbReference type="ChEBI" id="CHEBI:57540"/>
        <dbReference type="ChEBI" id="CHEBI:57945"/>
        <dbReference type="EC" id="1.6.2.2"/>
    </reaction>
</comment>
<feature type="binding site" evidence="9">
    <location>
        <position position="127"/>
    </location>
    <ligand>
        <name>FAD</name>
        <dbReference type="ChEBI" id="CHEBI:57692"/>
    </ligand>
</feature>